<dbReference type="NCBIfam" id="TIGR00711">
    <property type="entry name" value="efflux_EmrB"/>
    <property type="match status" value="1"/>
</dbReference>
<evidence type="ECO:0000313" key="11">
    <source>
        <dbReference type="Proteomes" id="UP000279994"/>
    </source>
</evidence>
<dbReference type="RefSeq" id="WP_123224373.1">
    <property type="nucleotide sequence ID" value="NZ_RJSF01000044.1"/>
</dbReference>
<feature type="transmembrane region" description="Helical" evidence="8">
    <location>
        <begin position="175"/>
        <end position="194"/>
    </location>
</feature>
<dbReference type="GO" id="GO:0022857">
    <property type="term" value="F:transmembrane transporter activity"/>
    <property type="evidence" value="ECO:0007669"/>
    <property type="project" value="InterPro"/>
</dbReference>
<evidence type="ECO:0000256" key="3">
    <source>
        <dbReference type="ARBA" id="ARBA00022475"/>
    </source>
</evidence>
<evidence type="ECO:0000256" key="8">
    <source>
        <dbReference type="SAM" id="Phobius"/>
    </source>
</evidence>
<feature type="transmembrane region" description="Helical" evidence="8">
    <location>
        <begin position="268"/>
        <end position="287"/>
    </location>
</feature>
<comment type="caution">
    <text evidence="10">The sequence shown here is derived from an EMBL/GenBank/DDBJ whole genome shotgun (WGS) entry which is preliminary data.</text>
</comment>
<evidence type="ECO:0000256" key="7">
    <source>
        <dbReference type="SAM" id="MobiDB-lite"/>
    </source>
</evidence>
<dbReference type="InterPro" id="IPR011701">
    <property type="entry name" value="MFS"/>
</dbReference>
<dbReference type="AlphaFoldDB" id="A0A3N0GKM5"/>
<evidence type="ECO:0000256" key="1">
    <source>
        <dbReference type="ARBA" id="ARBA00004651"/>
    </source>
</evidence>
<protein>
    <submittedName>
        <fullName evidence="10">DHA2 family efflux MFS transporter permease subunit</fullName>
    </submittedName>
</protein>
<keyword evidence="11" id="KW-1185">Reference proteome</keyword>
<keyword evidence="2" id="KW-0813">Transport</keyword>
<feature type="transmembrane region" description="Helical" evidence="8">
    <location>
        <begin position="200"/>
        <end position="218"/>
    </location>
</feature>
<evidence type="ECO:0000256" key="5">
    <source>
        <dbReference type="ARBA" id="ARBA00022989"/>
    </source>
</evidence>
<feature type="transmembrane region" description="Helical" evidence="8">
    <location>
        <begin position="340"/>
        <end position="358"/>
    </location>
</feature>
<feature type="transmembrane region" description="Helical" evidence="8">
    <location>
        <begin position="308"/>
        <end position="328"/>
    </location>
</feature>
<feature type="transmembrane region" description="Helical" evidence="8">
    <location>
        <begin position="113"/>
        <end position="132"/>
    </location>
</feature>
<feature type="transmembrane region" description="Helical" evidence="8">
    <location>
        <begin position="365"/>
        <end position="386"/>
    </location>
</feature>
<dbReference type="InterPro" id="IPR004638">
    <property type="entry name" value="EmrB-like"/>
</dbReference>
<sequence length="524" mass="53410">MTDTFPAATGPATGPAIDAATDAATDPATDPVTTTVRSGPERSRWAALVVLCVGMLMMVLDATVVNVALPAIKDDLGFSQSGLAWVVNGYLISFGGLLLLSGRLGDLVGRRDVFLAGLVLFSASSLACGLAQDQTVLVAARFVQGCGGALTSAVILGMIVTLFPAPSEQARAIGVFSFVASAGGSIGLLAGGVITQLVSWHWIFFINLPIGVGTAIAARRYVERDRGIGLAEGADVPGAVLVTSALMLAVDTIVSPAATYGWGAGRTVGFAAASVALLVAFVVREATCRQPLVPLGIFASRNVTGANLIQALTVAGMFGMFFLGVLYLQQVKGYDALQTGLAYLPCTIVMAVLSVRYTERLAMRFGARTVLVPGLAMIALGLALFARVPVDGSYLVDVLPSALLMGGGVGISFPALMMLSMSGVRPEDAGLASGLVNTTCQVGAALGLAVLATLSTARTESLAAAGAPLKEALVGGYQRGFVVGTVLVLVALGVALTVIRTPRAEVAAVDLDAPADDEPELAVA</sequence>
<feature type="region of interest" description="Disordered" evidence="7">
    <location>
        <begin position="1"/>
        <end position="37"/>
    </location>
</feature>
<evidence type="ECO:0000256" key="2">
    <source>
        <dbReference type="ARBA" id="ARBA00022448"/>
    </source>
</evidence>
<feature type="transmembrane region" description="Helical" evidence="8">
    <location>
        <begin position="398"/>
        <end position="419"/>
    </location>
</feature>
<reference evidence="10 11" key="1">
    <citation type="submission" date="2018-11" db="EMBL/GenBank/DDBJ databases">
        <authorList>
            <person name="Li F."/>
        </authorList>
    </citation>
    <scope>NUCLEOTIDE SEQUENCE [LARGE SCALE GENOMIC DNA]</scope>
    <source>
        <strain evidence="10 11">Gsoil 818</strain>
    </source>
</reference>
<dbReference type="SUPFAM" id="SSF103473">
    <property type="entry name" value="MFS general substrate transporter"/>
    <property type="match status" value="1"/>
</dbReference>
<dbReference type="PANTHER" id="PTHR42718">
    <property type="entry name" value="MAJOR FACILITATOR SUPERFAMILY MULTIDRUG TRANSPORTER MFSC"/>
    <property type="match status" value="1"/>
</dbReference>
<keyword evidence="4 8" id="KW-0812">Transmembrane</keyword>
<evidence type="ECO:0000259" key="9">
    <source>
        <dbReference type="PROSITE" id="PS50850"/>
    </source>
</evidence>
<dbReference type="InterPro" id="IPR020846">
    <property type="entry name" value="MFS_dom"/>
</dbReference>
<organism evidence="10 11">
    <name type="scientific">Nocardioides pocheonensis</name>
    <dbReference type="NCBI Taxonomy" id="661485"/>
    <lineage>
        <taxon>Bacteria</taxon>
        <taxon>Bacillati</taxon>
        <taxon>Actinomycetota</taxon>
        <taxon>Actinomycetes</taxon>
        <taxon>Propionibacteriales</taxon>
        <taxon>Nocardioidaceae</taxon>
        <taxon>Nocardioides</taxon>
    </lineage>
</organism>
<name>A0A3N0GKM5_9ACTN</name>
<feature type="transmembrane region" description="Helical" evidence="8">
    <location>
        <begin position="477"/>
        <end position="499"/>
    </location>
</feature>
<accession>A0A3N0GKM5</accession>
<dbReference type="OrthoDB" id="4668943at2"/>
<keyword evidence="6 8" id="KW-0472">Membrane</keyword>
<dbReference type="Proteomes" id="UP000279994">
    <property type="component" value="Unassembled WGS sequence"/>
</dbReference>
<dbReference type="Gene3D" id="1.20.1720.10">
    <property type="entry name" value="Multidrug resistance protein D"/>
    <property type="match status" value="1"/>
</dbReference>
<evidence type="ECO:0000256" key="6">
    <source>
        <dbReference type="ARBA" id="ARBA00023136"/>
    </source>
</evidence>
<gene>
    <name evidence="10" type="ORF">EFL26_18510</name>
</gene>
<dbReference type="InterPro" id="IPR036259">
    <property type="entry name" value="MFS_trans_sf"/>
</dbReference>
<feature type="domain" description="Major facilitator superfamily (MFS) profile" evidence="9">
    <location>
        <begin position="47"/>
        <end position="503"/>
    </location>
</feature>
<evidence type="ECO:0000313" key="10">
    <source>
        <dbReference type="EMBL" id="RNM12610.1"/>
    </source>
</evidence>
<dbReference type="Gene3D" id="1.20.1250.20">
    <property type="entry name" value="MFS general substrate transporter like domains"/>
    <property type="match status" value="1"/>
</dbReference>
<dbReference type="EMBL" id="RJSF01000044">
    <property type="protein sequence ID" value="RNM12610.1"/>
    <property type="molecule type" value="Genomic_DNA"/>
</dbReference>
<dbReference type="PROSITE" id="PS50850">
    <property type="entry name" value="MFS"/>
    <property type="match status" value="1"/>
</dbReference>
<keyword evidence="5 8" id="KW-1133">Transmembrane helix</keyword>
<feature type="transmembrane region" description="Helical" evidence="8">
    <location>
        <begin position="431"/>
        <end position="457"/>
    </location>
</feature>
<dbReference type="Pfam" id="PF07690">
    <property type="entry name" value="MFS_1"/>
    <property type="match status" value="1"/>
</dbReference>
<dbReference type="PANTHER" id="PTHR42718:SF46">
    <property type="entry name" value="BLR6921 PROTEIN"/>
    <property type="match status" value="1"/>
</dbReference>
<comment type="subcellular location">
    <subcellularLocation>
        <location evidence="1">Cell membrane</location>
        <topology evidence="1">Multi-pass membrane protein</topology>
    </subcellularLocation>
</comment>
<dbReference type="CDD" id="cd17321">
    <property type="entry name" value="MFS_MMR_MDR_like"/>
    <property type="match status" value="1"/>
</dbReference>
<feature type="compositionally biased region" description="Low complexity" evidence="7">
    <location>
        <begin position="1"/>
        <end position="35"/>
    </location>
</feature>
<feature type="transmembrane region" description="Helical" evidence="8">
    <location>
        <begin position="81"/>
        <end position="101"/>
    </location>
</feature>
<feature type="transmembrane region" description="Helical" evidence="8">
    <location>
        <begin position="138"/>
        <end position="163"/>
    </location>
</feature>
<proteinExistence type="predicted"/>
<feature type="transmembrane region" description="Helical" evidence="8">
    <location>
        <begin position="45"/>
        <end position="69"/>
    </location>
</feature>
<evidence type="ECO:0000256" key="4">
    <source>
        <dbReference type="ARBA" id="ARBA00022692"/>
    </source>
</evidence>
<keyword evidence="3" id="KW-1003">Cell membrane</keyword>
<dbReference type="GO" id="GO:0005886">
    <property type="term" value="C:plasma membrane"/>
    <property type="evidence" value="ECO:0007669"/>
    <property type="project" value="UniProtKB-SubCell"/>
</dbReference>